<dbReference type="PANTHER" id="PTHR11607:SF3">
    <property type="entry name" value="LYSOSOMAL ALPHA-MANNOSIDASE"/>
    <property type="match status" value="1"/>
</dbReference>
<sequence>FTSRPFYKRLDRTLQHYLRSAELLFTFAKKRFSVELSDKLFSGLVTARRALSIFQHHDGVTGTAKDPVVLDYGNKMQDALVKCWKIIESATEALLSSGESDKEGEGAALVV</sequence>
<dbReference type="GO" id="GO:0004572">
    <property type="term" value="F:mannosyl-oligosaccharide 1,3-1,6-alpha-mannosidase activity"/>
    <property type="evidence" value="ECO:0007669"/>
    <property type="project" value="UniProtKB-EC"/>
</dbReference>
<dbReference type="GO" id="GO:0000139">
    <property type="term" value="C:Golgi membrane"/>
    <property type="evidence" value="ECO:0007669"/>
    <property type="project" value="TreeGrafter"/>
</dbReference>
<comment type="cofactor">
    <cofactor evidence="1">
        <name>Zn(2+)</name>
        <dbReference type="ChEBI" id="CHEBI:29105"/>
    </cofactor>
</comment>
<evidence type="ECO:0000256" key="5">
    <source>
        <dbReference type="ARBA" id="ARBA00022833"/>
    </source>
</evidence>
<accession>A0A1I7XVX0</accession>
<feature type="domain" description="Glycoside hydrolase family 38 central" evidence="11">
    <location>
        <begin position="1"/>
        <end position="76"/>
    </location>
</feature>
<evidence type="ECO:0000256" key="3">
    <source>
        <dbReference type="ARBA" id="ARBA00022723"/>
    </source>
</evidence>
<evidence type="ECO:0000256" key="2">
    <source>
        <dbReference type="ARBA" id="ARBA00009792"/>
    </source>
</evidence>
<name>A0A1I7XVX0_9BILA</name>
<dbReference type="EC" id="3.2.1.114" evidence="8"/>
<evidence type="ECO:0000256" key="10">
    <source>
        <dbReference type="ARBA" id="ARBA00093232"/>
    </source>
</evidence>
<dbReference type="SMART" id="SM00872">
    <property type="entry name" value="Alpha-mann_mid"/>
    <property type="match status" value="1"/>
</dbReference>
<keyword evidence="4" id="KW-0378">Hydrolase</keyword>
<evidence type="ECO:0000256" key="8">
    <source>
        <dbReference type="ARBA" id="ARBA00066412"/>
    </source>
</evidence>
<evidence type="ECO:0000256" key="1">
    <source>
        <dbReference type="ARBA" id="ARBA00001947"/>
    </source>
</evidence>
<evidence type="ECO:0000256" key="9">
    <source>
        <dbReference type="ARBA" id="ARBA00083602"/>
    </source>
</evidence>
<dbReference type="Proteomes" id="UP000095287">
    <property type="component" value="Unplaced"/>
</dbReference>
<comment type="similarity">
    <text evidence="2">Belongs to the glycosyl hydrolase 38 family.</text>
</comment>
<dbReference type="FunFam" id="1.20.1270.50:FF:000001">
    <property type="entry name" value="Alpha-mannosidase"/>
    <property type="match status" value="1"/>
</dbReference>
<dbReference type="SUPFAM" id="SSF88688">
    <property type="entry name" value="Families 57/38 glycoside transferase middle domain"/>
    <property type="match status" value="1"/>
</dbReference>
<dbReference type="InterPro" id="IPR015341">
    <property type="entry name" value="Glyco_hydro_38_cen"/>
</dbReference>
<evidence type="ECO:0000256" key="4">
    <source>
        <dbReference type="ARBA" id="ARBA00022801"/>
    </source>
</evidence>
<evidence type="ECO:0000313" key="12">
    <source>
        <dbReference type="Proteomes" id="UP000095287"/>
    </source>
</evidence>
<organism evidence="12 13">
    <name type="scientific">Steinernema glaseri</name>
    <dbReference type="NCBI Taxonomy" id="37863"/>
    <lineage>
        <taxon>Eukaryota</taxon>
        <taxon>Metazoa</taxon>
        <taxon>Ecdysozoa</taxon>
        <taxon>Nematoda</taxon>
        <taxon>Chromadorea</taxon>
        <taxon>Rhabditida</taxon>
        <taxon>Tylenchina</taxon>
        <taxon>Panagrolaimomorpha</taxon>
        <taxon>Strongyloidoidea</taxon>
        <taxon>Steinernematidae</taxon>
        <taxon>Steinernema</taxon>
    </lineage>
</organism>
<evidence type="ECO:0000256" key="7">
    <source>
        <dbReference type="ARBA" id="ARBA00059516"/>
    </source>
</evidence>
<dbReference type="PANTHER" id="PTHR11607">
    <property type="entry name" value="ALPHA-MANNOSIDASE"/>
    <property type="match status" value="1"/>
</dbReference>
<comment type="function">
    <text evidence="7">Catalyzes the first committed step in the biosynthesis of complex N-glycans. It controls conversion of high mannose to complex N-glycans; the final hydrolytic step in the N-glycan maturation pathway.</text>
</comment>
<dbReference type="AlphaFoldDB" id="A0A1I7XVX0"/>
<dbReference type="InterPro" id="IPR028995">
    <property type="entry name" value="Glyco_hydro_57/38_cen_sf"/>
</dbReference>
<dbReference type="Gene3D" id="1.20.1270.50">
    <property type="entry name" value="Glycoside hydrolase family 38, central domain"/>
    <property type="match status" value="1"/>
</dbReference>
<protein>
    <recommendedName>
        <fullName evidence="8">mannosyl-oligosaccharide 1,3-1,6-alpha-mannosidase</fullName>
        <ecNumber evidence="8">3.2.1.114</ecNumber>
    </recommendedName>
    <alternativeName>
        <fullName evidence="9">Mannosyl-oligosaccharide 1,3-1,6-alpha-mannosidase</fullName>
    </alternativeName>
</protein>
<dbReference type="GO" id="GO:0006491">
    <property type="term" value="P:N-glycan processing"/>
    <property type="evidence" value="ECO:0007669"/>
    <property type="project" value="TreeGrafter"/>
</dbReference>
<evidence type="ECO:0000313" key="13">
    <source>
        <dbReference type="WBParaSite" id="L893_g10142.t1"/>
    </source>
</evidence>
<keyword evidence="3" id="KW-0479">Metal-binding</keyword>
<proteinExistence type="inferred from homology"/>
<dbReference type="InterPro" id="IPR037094">
    <property type="entry name" value="Glyco_hydro_38_cen_sf"/>
</dbReference>
<keyword evidence="6" id="KW-0326">Glycosidase</keyword>
<evidence type="ECO:0000259" key="11">
    <source>
        <dbReference type="SMART" id="SM00872"/>
    </source>
</evidence>
<dbReference type="Pfam" id="PF09261">
    <property type="entry name" value="Alpha-mann_mid"/>
    <property type="match status" value="1"/>
</dbReference>
<comment type="catalytic activity">
    <reaction evidence="10">
        <text>N(4)-{beta-D-GlcNAc-(1-&gt;2)-alpha-D-Man-(1-&gt;3)-[alpha-D-Man-(1-&gt;3)-[alpha-D-Man-(1-&gt;6)]-alpha-D-Man-(1-&gt;6)]-beta-D-Man-(1-&gt;4)-beta-D-GlcNAc-(1-&gt;4)-beta-D-GlcNAc}-L-asparaginyl-[protein] + 2 H2O = 2 alpha-D-mannopyranose + an N(4)-{beta-D-GlcNAc-(1-&gt;2)-alpha-D-Man-(1-&gt;3)-[alpha-D-Man-(1-&gt;6)]-beta-D-Man-(1-&gt;4)-beta-D-GlcNAc-(1-&gt;4)-beta-D-GlcNAc}-L-asparaginyl-[protein]</text>
        <dbReference type="Rhea" id="RHEA:56052"/>
        <dbReference type="Rhea" id="RHEA-COMP:14368"/>
        <dbReference type="Rhea" id="RHEA-COMP:14369"/>
        <dbReference type="ChEBI" id="CHEBI:15377"/>
        <dbReference type="ChEBI" id="CHEBI:28729"/>
        <dbReference type="ChEBI" id="CHEBI:60615"/>
        <dbReference type="ChEBI" id="CHEBI:60625"/>
        <dbReference type="EC" id="3.2.1.114"/>
    </reaction>
</comment>
<dbReference type="GO" id="GO:0046872">
    <property type="term" value="F:metal ion binding"/>
    <property type="evidence" value="ECO:0007669"/>
    <property type="project" value="UniProtKB-KW"/>
</dbReference>
<dbReference type="GO" id="GO:0006013">
    <property type="term" value="P:mannose metabolic process"/>
    <property type="evidence" value="ECO:0007669"/>
    <property type="project" value="InterPro"/>
</dbReference>
<keyword evidence="5" id="KW-0862">Zinc</keyword>
<dbReference type="WBParaSite" id="L893_g10142.t1">
    <property type="protein sequence ID" value="L893_g10142.t1"/>
    <property type="gene ID" value="L893_g10142"/>
</dbReference>
<evidence type="ECO:0000256" key="6">
    <source>
        <dbReference type="ARBA" id="ARBA00023295"/>
    </source>
</evidence>
<keyword evidence="12" id="KW-1185">Reference proteome</keyword>
<dbReference type="InterPro" id="IPR050843">
    <property type="entry name" value="Glycosyl_Hydrlase_38"/>
</dbReference>
<reference evidence="13" key="1">
    <citation type="submission" date="2016-11" db="UniProtKB">
        <authorList>
            <consortium name="WormBaseParasite"/>
        </authorList>
    </citation>
    <scope>IDENTIFICATION</scope>
</reference>